<organism evidence="4 5">
    <name type="scientific">Tothia fuscella</name>
    <dbReference type="NCBI Taxonomy" id="1048955"/>
    <lineage>
        <taxon>Eukaryota</taxon>
        <taxon>Fungi</taxon>
        <taxon>Dikarya</taxon>
        <taxon>Ascomycota</taxon>
        <taxon>Pezizomycotina</taxon>
        <taxon>Dothideomycetes</taxon>
        <taxon>Pleosporomycetidae</taxon>
        <taxon>Venturiales</taxon>
        <taxon>Cylindrosympodiaceae</taxon>
        <taxon>Tothia</taxon>
    </lineage>
</organism>
<dbReference type="PROSITE" id="PS00061">
    <property type="entry name" value="ADH_SHORT"/>
    <property type="match status" value="1"/>
</dbReference>
<dbReference type="Pfam" id="PF00106">
    <property type="entry name" value="adh_short"/>
    <property type="match status" value="1"/>
</dbReference>
<keyword evidence="2" id="KW-0521">NADP</keyword>
<comment type="caution">
    <text evidence="4">The sequence shown here is derived from an EMBL/GenBank/DDBJ whole genome shotgun (WGS) entry which is preliminary data.</text>
</comment>
<evidence type="ECO:0000256" key="1">
    <source>
        <dbReference type="ARBA" id="ARBA00006484"/>
    </source>
</evidence>
<dbReference type="EMBL" id="MU007022">
    <property type="protein sequence ID" value="KAF2433144.1"/>
    <property type="molecule type" value="Genomic_DNA"/>
</dbReference>
<evidence type="ECO:0000256" key="2">
    <source>
        <dbReference type="ARBA" id="ARBA00022857"/>
    </source>
</evidence>
<dbReference type="InterPro" id="IPR020904">
    <property type="entry name" value="Sc_DH/Rdtase_CS"/>
</dbReference>
<dbReference type="OrthoDB" id="5371740at2759"/>
<reference evidence="4" key="1">
    <citation type="journal article" date="2020" name="Stud. Mycol.">
        <title>101 Dothideomycetes genomes: a test case for predicting lifestyles and emergence of pathogens.</title>
        <authorList>
            <person name="Haridas S."/>
            <person name="Albert R."/>
            <person name="Binder M."/>
            <person name="Bloem J."/>
            <person name="Labutti K."/>
            <person name="Salamov A."/>
            <person name="Andreopoulos B."/>
            <person name="Baker S."/>
            <person name="Barry K."/>
            <person name="Bills G."/>
            <person name="Bluhm B."/>
            <person name="Cannon C."/>
            <person name="Castanera R."/>
            <person name="Culley D."/>
            <person name="Daum C."/>
            <person name="Ezra D."/>
            <person name="Gonzalez J."/>
            <person name="Henrissat B."/>
            <person name="Kuo A."/>
            <person name="Liang C."/>
            <person name="Lipzen A."/>
            <person name="Lutzoni F."/>
            <person name="Magnuson J."/>
            <person name="Mondo S."/>
            <person name="Nolan M."/>
            <person name="Ohm R."/>
            <person name="Pangilinan J."/>
            <person name="Park H.-J."/>
            <person name="Ramirez L."/>
            <person name="Alfaro M."/>
            <person name="Sun H."/>
            <person name="Tritt A."/>
            <person name="Yoshinaga Y."/>
            <person name="Zwiers L.-H."/>
            <person name="Turgeon B."/>
            <person name="Goodwin S."/>
            <person name="Spatafora J."/>
            <person name="Crous P."/>
            <person name="Grigoriev I."/>
        </authorList>
    </citation>
    <scope>NUCLEOTIDE SEQUENCE</scope>
    <source>
        <strain evidence="4">CBS 130266</strain>
    </source>
</reference>
<proteinExistence type="inferred from homology"/>
<dbReference type="InterPro" id="IPR002347">
    <property type="entry name" value="SDR_fam"/>
</dbReference>
<dbReference type="PANTHER" id="PTHR44229">
    <property type="entry name" value="15-HYDROXYPROSTAGLANDIN DEHYDROGENASE [NAD(+)]"/>
    <property type="match status" value="1"/>
</dbReference>
<protein>
    <submittedName>
        <fullName evidence="4">NAD(P)-binding protein</fullName>
    </submittedName>
</protein>
<dbReference type="InterPro" id="IPR036291">
    <property type="entry name" value="NAD(P)-bd_dom_sf"/>
</dbReference>
<dbReference type="PRINTS" id="PR00081">
    <property type="entry name" value="GDHRDH"/>
</dbReference>
<gene>
    <name evidence="4" type="ORF">EJ08DRAFT_647533</name>
</gene>
<dbReference type="GO" id="GO:0016616">
    <property type="term" value="F:oxidoreductase activity, acting on the CH-OH group of donors, NAD or NADP as acceptor"/>
    <property type="evidence" value="ECO:0007669"/>
    <property type="project" value="TreeGrafter"/>
</dbReference>
<comment type="similarity">
    <text evidence="1">Belongs to the short-chain dehydrogenases/reductases (SDR) family.</text>
</comment>
<dbReference type="SUPFAM" id="SSF51735">
    <property type="entry name" value="NAD(P)-binding Rossmann-fold domains"/>
    <property type="match status" value="1"/>
</dbReference>
<name>A0A9P4U029_9PEZI</name>
<evidence type="ECO:0000256" key="3">
    <source>
        <dbReference type="ARBA" id="ARBA00023002"/>
    </source>
</evidence>
<evidence type="ECO:0000313" key="5">
    <source>
        <dbReference type="Proteomes" id="UP000800235"/>
    </source>
</evidence>
<dbReference type="AlphaFoldDB" id="A0A9P4U029"/>
<accession>A0A9P4U029</accession>
<keyword evidence="3" id="KW-0560">Oxidoreductase</keyword>
<dbReference type="GO" id="GO:0005737">
    <property type="term" value="C:cytoplasm"/>
    <property type="evidence" value="ECO:0007669"/>
    <property type="project" value="TreeGrafter"/>
</dbReference>
<sequence length="344" mass="36629">MAGRKSTPKIDFSEEYDTSSLKGKSALITGAGSGIGQSIATGLAEAGAYVTIVEWNEESGQAVAKKLQDRGLKAQSIHADVTSWPDLLTAFKSALSFSPTHTIDIVIPNAGVASTPLIPWLNSPPLDPSTSDPLPPDQSVLLTNFNAVYNTALLALHYFKTYPGDLPPHNSSSSKSSKNIIFVGSMASYGSMTGVPNYGGSKFGVRGIFKALRDLPADFLGEGKPGVRFNMIAPSWIRSGMTANMLGYLEKSSMVVGDPGDCTWVVLRMLADENVKGRSASIIGEKGSFDLCDDAEGSDGTRELKAAYERNQFGYRSREAEKATSRVDLIPLTDGEFGNAEAKA</sequence>
<keyword evidence="5" id="KW-1185">Reference proteome</keyword>
<dbReference type="PANTHER" id="PTHR44229:SF4">
    <property type="entry name" value="15-HYDROXYPROSTAGLANDIN DEHYDROGENASE [NAD(+)]"/>
    <property type="match status" value="1"/>
</dbReference>
<dbReference type="Proteomes" id="UP000800235">
    <property type="component" value="Unassembled WGS sequence"/>
</dbReference>
<dbReference type="Gene3D" id="3.40.50.720">
    <property type="entry name" value="NAD(P)-binding Rossmann-like Domain"/>
    <property type="match status" value="1"/>
</dbReference>
<evidence type="ECO:0000313" key="4">
    <source>
        <dbReference type="EMBL" id="KAF2433144.1"/>
    </source>
</evidence>